<comment type="caution">
    <text evidence="1">The sequence shown here is derived from an EMBL/GenBank/DDBJ whole genome shotgun (WGS) entry which is preliminary data.</text>
</comment>
<proteinExistence type="predicted"/>
<organism evidence="1 2">
    <name type="scientific">Candidatus Kaiserbacteria bacterium RIFCSPLOWO2_01_FULL_50_24</name>
    <dbReference type="NCBI Taxonomy" id="1798507"/>
    <lineage>
        <taxon>Bacteria</taxon>
        <taxon>Candidatus Kaiseribacteriota</taxon>
    </lineage>
</organism>
<gene>
    <name evidence="1" type="ORF">A3A34_04085</name>
</gene>
<dbReference type="STRING" id="1798507.A3A34_04085"/>
<dbReference type="Proteomes" id="UP000178587">
    <property type="component" value="Unassembled WGS sequence"/>
</dbReference>
<evidence type="ECO:0000313" key="1">
    <source>
        <dbReference type="EMBL" id="OGG74968.1"/>
    </source>
</evidence>
<evidence type="ECO:0008006" key="3">
    <source>
        <dbReference type="Google" id="ProtNLM"/>
    </source>
</evidence>
<evidence type="ECO:0000313" key="2">
    <source>
        <dbReference type="Proteomes" id="UP000178587"/>
    </source>
</evidence>
<dbReference type="AlphaFoldDB" id="A0A1F6EMU4"/>
<reference evidence="1 2" key="1">
    <citation type="journal article" date="2016" name="Nat. Commun.">
        <title>Thousands of microbial genomes shed light on interconnected biogeochemical processes in an aquifer system.</title>
        <authorList>
            <person name="Anantharaman K."/>
            <person name="Brown C.T."/>
            <person name="Hug L.A."/>
            <person name="Sharon I."/>
            <person name="Castelle C.J."/>
            <person name="Probst A.J."/>
            <person name="Thomas B.C."/>
            <person name="Singh A."/>
            <person name="Wilkins M.J."/>
            <person name="Karaoz U."/>
            <person name="Brodie E.L."/>
            <person name="Williams K.H."/>
            <person name="Hubbard S.S."/>
            <person name="Banfield J.F."/>
        </authorList>
    </citation>
    <scope>NUCLEOTIDE SEQUENCE [LARGE SCALE GENOMIC DNA]</scope>
</reference>
<sequence>MTYRERIHALLTPQEHHVLSPLSSSQRIQDYLDTLPINFEYARETCMSPRLVMRKKTAHCIEGAFLAAAAFLYHGRVPYLMDFQATLDDYDHVVTLFRERGKWGAVSKTNRAFLRYRDPIYKTPHELGMSYFNEYFLPDRGKKTLTCFSKPFSILRFDIASWVTTEEDLNWLAEALDNAPHFPSPAKNICLRPVSYTERRAMGLVDWRVRTSRYRRRRASEI</sequence>
<protein>
    <recommendedName>
        <fullName evidence="3">Transglutaminase-like domain-containing protein</fullName>
    </recommendedName>
</protein>
<name>A0A1F6EMU4_9BACT</name>
<dbReference type="EMBL" id="MFLU01000010">
    <property type="protein sequence ID" value="OGG74968.1"/>
    <property type="molecule type" value="Genomic_DNA"/>
</dbReference>
<accession>A0A1F6EMU4</accession>